<comment type="caution">
    <text evidence="1">The sequence shown here is derived from an EMBL/GenBank/DDBJ whole genome shotgun (WGS) entry which is preliminary data.</text>
</comment>
<evidence type="ECO:0000313" key="2">
    <source>
        <dbReference type="Proteomes" id="UP000661112"/>
    </source>
</evidence>
<sequence>MTTITLILSPELEQKLRESIARNDTERVRQLLADAFAPTVELLLGEKTNSKIHDDEFEVIADQLVDDFAACVGSDVLPLSDYAVSREGIYEEHP</sequence>
<gene>
    <name evidence="1" type="ORF">H6G83_17725</name>
</gene>
<accession>A0ABR8D5G6</accession>
<organism evidence="1 2">
    <name type="scientific">Anabaena azotica FACHB-119</name>
    <dbReference type="NCBI Taxonomy" id="947527"/>
    <lineage>
        <taxon>Bacteria</taxon>
        <taxon>Bacillati</taxon>
        <taxon>Cyanobacteriota</taxon>
        <taxon>Cyanophyceae</taxon>
        <taxon>Nostocales</taxon>
        <taxon>Nostocaceae</taxon>
        <taxon>Anabaena</taxon>
        <taxon>Anabaena azotica</taxon>
    </lineage>
</organism>
<reference evidence="1 2" key="1">
    <citation type="journal article" date="2020" name="ISME J.">
        <title>Comparative genomics reveals insights into cyanobacterial evolution and habitat adaptation.</title>
        <authorList>
            <person name="Chen M.Y."/>
            <person name="Teng W.K."/>
            <person name="Zhao L."/>
            <person name="Hu C.X."/>
            <person name="Zhou Y.K."/>
            <person name="Han B.P."/>
            <person name="Song L.R."/>
            <person name="Shu W.S."/>
        </authorList>
    </citation>
    <scope>NUCLEOTIDE SEQUENCE [LARGE SCALE GENOMIC DNA]</scope>
    <source>
        <strain evidence="1 2">FACHB-119</strain>
    </source>
</reference>
<keyword evidence="2" id="KW-1185">Reference proteome</keyword>
<dbReference type="EMBL" id="JACJSG010000024">
    <property type="protein sequence ID" value="MBD2502427.1"/>
    <property type="molecule type" value="Genomic_DNA"/>
</dbReference>
<proteinExistence type="predicted"/>
<name>A0ABR8D5G6_9NOST</name>
<dbReference type="RefSeq" id="WP_190474675.1">
    <property type="nucleotide sequence ID" value="NZ_JACJSG010000024.1"/>
</dbReference>
<evidence type="ECO:0000313" key="1">
    <source>
        <dbReference type="EMBL" id="MBD2502427.1"/>
    </source>
</evidence>
<protein>
    <submittedName>
        <fullName evidence="1">Uncharacterized protein</fullName>
    </submittedName>
</protein>
<dbReference type="Proteomes" id="UP000661112">
    <property type="component" value="Unassembled WGS sequence"/>
</dbReference>